<evidence type="ECO:0000256" key="3">
    <source>
        <dbReference type="ARBA" id="ARBA00023163"/>
    </source>
</evidence>
<name>A0A7W9HH63_9PSEU</name>
<dbReference type="Gene3D" id="1.10.10.60">
    <property type="entry name" value="Homeodomain-like"/>
    <property type="match status" value="1"/>
</dbReference>
<dbReference type="GO" id="GO:0000976">
    <property type="term" value="F:transcription cis-regulatory region binding"/>
    <property type="evidence" value="ECO:0007669"/>
    <property type="project" value="TreeGrafter"/>
</dbReference>
<dbReference type="InterPro" id="IPR050109">
    <property type="entry name" value="HTH-type_TetR-like_transc_reg"/>
</dbReference>
<comment type="caution">
    <text evidence="6">The sequence shown here is derived from an EMBL/GenBank/DDBJ whole genome shotgun (WGS) entry which is preliminary data.</text>
</comment>
<dbReference type="RefSeq" id="WP_184918751.1">
    <property type="nucleotide sequence ID" value="NZ_JACHMO010000001.1"/>
</dbReference>
<organism evidence="6 7">
    <name type="scientific">Saccharothrix ecbatanensis</name>
    <dbReference type="NCBI Taxonomy" id="1105145"/>
    <lineage>
        <taxon>Bacteria</taxon>
        <taxon>Bacillati</taxon>
        <taxon>Actinomycetota</taxon>
        <taxon>Actinomycetes</taxon>
        <taxon>Pseudonocardiales</taxon>
        <taxon>Pseudonocardiaceae</taxon>
        <taxon>Saccharothrix</taxon>
    </lineage>
</organism>
<protein>
    <submittedName>
        <fullName evidence="6">AcrR family transcriptional regulator</fullName>
    </submittedName>
</protein>
<dbReference type="AlphaFoldDB" id="A0A7W9HH63"/>
<dbReference type="InterPro" id="IPR036271">
    <property type="entry name" value="Tet_transcr_reg_TetR-rel_C_sf"/>
</dbReference>
<keyword evidence="2 4" id="KW-0238">DNA-binding</keyword>
<keyword evidence="1" id="KW-0805">Transcription regulation</keyword>
<dbReference type="Pfam" id="PF02909">
    <property type="entry name" value="TetR_C_1"/>
    <property type="match status" value="1"/>
</dbReference>
<evidence type="ECO:0000256" key="1">
    <source>
        <dbReference type="ARBA" id="ARBA00023015"/>
    </source>
</evidence>
<dbReference type="GO" id="GO:0045892">
    <property type="term" value="P:negative regulation of DNA-templated transcription"/>
    <property type="evidence" value="ECO:0007669"/>
    <property type="project" value="InterPro"/>
</dbReference>
<dbReference type="Pfam" id="PF00440">
    <property type="entry name" value="TetR_N"/>
    <property type="match status" value="1"/>
</dbReference>
<evidence type="ECO:0000259" key="5">
    <source>
        <dbReference type="PROSITE" id="PS50977"/>
    </source>
</evidence>
<dbReference type="Gene3D" id="1.10.357.10">
    <property type="entry name" value="Tetracycline Repressor, domain 2"/>
    <property type="match status" value="1"/>
</dbReference>
<dbReference type="GO" id="GO:0003700">
    <property type="term" value="F:DNA-binding transcription factor activity"/>
    <property type="evidence" value="ECO:0007669"/>
    <property type="project" value="TreeGrafter"/>
</dbReference>
<keyword evidence="3" id="KW-0804">Transcription</keyword>
<evidence type="ECO:0000313" key="7">
    <source>
        <dbReference type="Proteomes" id="UP000552097"/>
    </source>
</evidence>
<dbReference type="PANTHER" id="PTHR30055">
    <property type="entry name" value="HTH-TYPE TRANSCRIPTIONAL REGULATOR RUTR"/>
    <property type="match status" value="1"/>
</dbReference>
<keyword evidence="7" id="KW-1185">Reference proteome</keyword>
<gene>
    <name evidence="6" type="ORF">F4560_001957</name>
</gene>
<sequence length="263" mass="29412">MSKMKGTDRNAARRLALLWGLQPWSGRKSRADLSIEKIVSSAVDTADEAGLDALSMRRVAERLGVGTMTLYTYIPGKEELIDLMLDSVYGEMTRPANLPEGWRARLEQVARENWLLARRHPWILQVSTIRPPLGPNSIAKYDFELTAVAGIGLSEIEMDSIVDLVNGHVDHVARRWLDATQAERESGMTDEEWWELNGPLIRNIVDDAKFPTAARVGVATGEAYGAAYAPEHAFEFGLQRVLDGIEAFVERRQAELARKAERL</sequence>
<evidence type="ECO:0000256" key="2">
    <source>
        <dbReference type="ARBA" id="ARBA00023125"/>
    </source>
</evidence>
<proteinExistence type="predicted"/>
<dbReference type="PROSITE" id="PS50977">
    <property type="entry name" value="HTH_TETR_2"/>
    <property type="match status" value="1"/>
</dbReference>
<dbReference type="InterPro" id="IPR001647">
    <property type="entry name" value="HTH_TetR"/>
</dbReference>
<dbReference type="SUPFAM" id="SSF48498">
    <property type="entry name" value="Tetracyclin repressor-like, C-terminal domain"/>
    <property type="match status" value="1"/>
</dbReference>
<dbReference type="SUPFAM" id="SSF46689">
    <property type="entry name" value="Homeodomain-like"/>
    <property type="match status" value="1"/>
</dbReference>
<accession>A0A7W9HH63</accession>
<dbReference type="EMBL" id="JACHMO010000001">
    <property type="protein sequence ID" value="MBB5802189.1"/>
    <property type="molecule type" value="Genomic_DNA"/>
</dbReference>
<dbReference type="InterPro" id="IPR004111">
    <property type="entry name" value="Repressor_TetR_C"/>
</dbReference>
<evidence type="ECO:0000256" key="4">
    <source>
        <dbReference type="PROSITE-ProRule" id="PRU00335"/>
    </source>
</evidence>
<dbReference type="PANTHER" id="PTHR30055:SF151">
    <property type="entry name" value="TRANSCRIPTIONAL REGULATORY PROTEIN"/>
    <property type="match status" value="1"/>
</dbReference>
<evidence type="ECO:0000313" key="6">
    <source>
        <dbReference type="EMBL" id="MBB5802189.1"/>
    </source>
</evidence>
<feature type="domain" description="HTH tetR-type" evidence="5">
    <location>
        <begin position="32"/>
        <end position="92"/>
    </location>
</feature>
<reference evidence="6 7" key="1">
    <citation type="submission" date="2020-08" db="EMBL/GenBank/DDBJ databases">
        <title>Sequencing the genomes of 1000 actinobacteria strains.</title>
        <authorList>
            <person name="Klenk H.-P."/>
        </authorList>
    </citation>
    <scope>NUCLEOTIDE SEQUENCE [LARGE SCALE GENOMIC DNA]</scope>
    <source>
        <strain evidence="6 7">DSM 45486</strain>
    </source>
</reference>
<dbReference type="InterPro" id="IPR009057">
    <property type="entry name" value="Homeodomain-like_sf"/>
</dbReference>
<feature type="DNA-binding region" description="H-T-H motif" evidence="4">
    <location>
        <begin position="55"/>
        <end position="74"/>
    </location>
</feature>
<dbReference type="Proteomes" id="UP000552097">
    <property type="component" value="Unassembled WGS sequence"/>
</dbReference>